<evidence type="ECO:0000256" key="6">
    <source>
        <dbReference type="ARBA" id="ARBA00022737"/>
    </source>
</evidence>
<keyword evidence="6" id="KW-0677">Repeat</keyword>
<dbReference type="InterPro" id="IPR036116">
    <property type="entry name" value="FN3_sf"/>
</dbReference>
<protein>
    <recommendedName>
        <fullName evidence="12">Interleukin-12 receptor subunit beta-2</fullName>
    </recommendedName>
</protein>
<evidence type="ECO:0000256" key="8">
    <source>
        <dbReference type="ARBA" id="ARBA00023136"/>
    </source>
</evidence>
<dbReference type="SMART" id="SM00060">
    <property type="entry name" value="FN3"/>
    <property type="match status" value="3"/>
</dbReference>
<dbReference type="PROSITE" id="PS50853">
    <property type="entry name" value="FN3"/>
    <property type="match status" value="1"/>
</dbReference>
<dbReference type="eggNOG" id="ENOG502QRRE">
    <property type="taxonomic scope" value="Eukaryota"/>
</dbReference>
<dbReference type="PANTHER" id="PTHR48423:SF1">
    <property type="entry name" value="INTERLEUKIN-27 RECEPTOR SUBUNIT ALPHA"/>
    <property type="match status" value="1"/>
</dbReference>
<dbReference type="GO" id="GO:0034097">
    <property type="term" value="P:response to cytokine"/>
    <property type="evidence" value="ECO:0007669"/>
    <property type="project" value="UniProtKB-ARBA"/>
</dbReference>
<dbReference type="ExpressionAtlas" id="A0A096N879">
    <property type="expression patterns" value="baseline"/>
</dbReference>
<dbReference type="Proteomes" id="UP000028761">
    <property type="component" value="Chromosome 1"/>
</dbReference>
<dbReference type="Ensembl" id="ENSPANT00000008199.4">
    <property type="protein sequence ID" value="ENSPANP00000008805.3"/>
    <property type="gene ID" value="ENSPANG00000025662.4"/>
</dbReference>
<dbReference type="FunFam" id="2.60.40.10:FF:000862">
    <property type="entry name" value="interleukin-12 receptor subunit beta-2 isoform X1"/>
    <property type="match status" value="1"/>
</dbReference>
<dbReference type="InterPro" id="IPR003961">
    <property type="entry name" value="FN3_dom"/>
</dbReference>
<dbReference type="Gene3D" id="2.60.40.10">
    <property type="entry name" value="Immunoglobulins"/>
    <property type="match status" value="3"/>
</dbReference>
<dbReference type="PANTHER" id="PTHR48423">
    <property type="entry name" value="INTERLEUKIN-27 RECEPTOR SUBUNIT ALPHA"/>
    <property type="match status" value="1"/>
</dbReference>
<evidence type="ECO:0000256" key="12">
    <source>
        <dbReference type="ARBA" id="ARBA00067635"/>
    </source>
</evidence>
<sequence>MAHTFRRCSLALIFITMWLLIKAKIDECKRGDVTVKPSRVILLGSTVNISCSLKPRQGCSPYSRRNKLILYKFDRRINFHHGHSLNAQVTGLPLGTTLFVCKLACINSDEIQICGAEILVGVAPEQPQNLSCIQKGEQGTVACTWERGQDTHLYTEYTLQLSGPKNLTWQKQCKDYCDYLDFGINLTPESPESNFTAKVTAVNSLGSSSSFPSTFTFLDIVRPLPPWDIRIKFQKASSVSRCTLYWRDEGLVLLNRLRYRPSNSRHWNMVNVTEARGRHDLLDLKPFTEYEFQISSKLHLYKGSWSDWSETLRAQTPEEEPTGMLDVWYMKRHIDYSRQQISLFWKNLSVSEARGKILHYQVTLQELTGGKVMTQNITGHTSWTTVISRTGNWAVAVSAANSKGSSLPTRINIMNLCEAEIPYRVSQNSHPINSLQPRVTYVLWMTALTAAGESSQGNEREFCLQGKANWMAFVAPSICIAIIMVGIFSTHYFQQKLSVFLAALRPQWCSREIPDPANSTCVKKYPIAEEKTQLPLDRLLIDWSMPEDPEPLVISEVLHQVTPIVRRPHCSNWPQRGKGIQGHQASEKDMMHSASSPPPPRALPAESRQLVDLYKVLESRGSYPKPENPASPWTVLSAGNLPTHDGYLPSNIDDLPSHEVPLTDSLEELEPQHISLSVFPSSSLHPLTFSYGDKLTLDQLKMRCDSLML</sequence>
<feature type="region of interest" description="Disordered" evidence="13">
    <location>
        <begin position="572"/>
        <end position="604"/>
    </location>
</feature>
<dbReference type="InterPro" id="IPR010457">
    <property type="entry name" value="IgC2-like_lig-bd"/>
</dbReference>
<evidence type="ECO:0000256" key="15">
    <source>
        <dbReference type="SAM" id="SignalP"/>
    </source>
</evidence>
<gene>
    <name evidence="17" type="primary">IL12RB2</name>
</gene>
<keyword evidence="18" id="KW-1185">Reference proteome</keyword>
<comment type="subcellular location">
    <subcellularLocation>
        <location evidence="1">Membrane</location>
        <topology evidence="1">Single-pass type I membrane protein</topology>
    </subcellularLocation>
</comment>
<dbReference type="FunFam" id="2.60.40.10:FF:000875">
    <property type="entry name" value="Interleukin 12 receptor subunit beta 2"/>
    <property type="match status" value="1"/>
</dbReference>
<evidence type="ECO:0000313" key="17">
    <source>
        <dbReference type="Ensembl" id="ENSPANP00000008805.3"/>
    </source>
</evidence>
<keyword evidence="9" id="KW-1015">Disulfide bond</keyword>
<organism evidence="17 18">
    <name type="scientific">Papio anubis</name>
    <name type="common">Olive baboon</name>
    <dbReference type="NCBI Taxonomy" id="9555"/>
    <lineage>
        <taxon>Eukaryota</taxon>
        <taxon>Metazoa</taxon>
        <taxon>Chordata</taxon>
        <taxon>Craniata</taxon>
        <taxon>Vertebrata</taxon>
        <taxon>Euteleostomi</taxon>
        <taxon>Mammalia</taxon>
        <taxon>Eutheria</taxon>
        <taxon>Euarchontoglires</taxon>
        <taxon>Primates</taxon>
        <taxon>Haplorrhini</taxon>
        <taxon>Catarrhini</taxon>
        <taxon>Cercopithecidae</taxon>
        <taxon>Cercopithecinae</taxon>
        <taxon>Papio</taxon>
    </lineage>
</organism>
<evidence type="ECO:0000256" key="10">
    <source>
        <dbReference type="ARBA" id="ARBA00023170"/>
    </source>
</evidence>
<keyword evidence="8 14" id="KW-0472">Membrane</keyword>
<reference evidence="17 18" key="1">
    <citation type="submission" date="2012-03" db="EMBL/GenBank/DDBJ databases">
        <title>Whole Genome Assembly of Papio anubis.</title>
        <authorList>
            <person name="Liu Y.L."/>
            <person name="Abraham K.A."/>
            <person name="Akbar H.A."/>
            <person name="Ali S.A."/>
            <person name="Anosike U.A."/>
            <person name="Aqrawi P.A."/>
            <person name="Arias F.A."/>
            <person name="Attaway T.A."/>
            <person name="Awwad R.A."/>
            <person name="Babu C.B."/>
            <person name="Bandaranaike D.B."/>
            <person name="Battles P.B."/>
            <person name="Bell A.B."/>
            <person name="Beltran B.B."/>
            <person name="Berhane-Mersha D.B."/>
            <person name="Bess C.B."/>
            <person name="Bickham C.B."/>
            <person name="Bolden T.B."/>
            <person name="Carter K.C."/>
            <person name="Chau D.C."/>
            <person name="Chavez A.C."/>
            <person name="Clerc-Blankenburg K.C."/>
            <person name="Coyle M.C."/>
            <person name="Dao M.D."/>
            <person name="Davila M.L.D."/>
            <person name="Davy-Carroll L.D."/>
            <person name="Denson S.D."/>
            <person name="Dinh H.D."/>
            <person name="Fernandez S.F."/>
            <person name="Fernando P.F."/>
            <person name="Forbes L.F."/>
            <person name="Francis C.F."/>
            <person name="Francisco L.F."/>
            <person name="Fu Q.F."/>
            <person name="Garcia-Iii R.G."/>
            <person name="Garrett T.G."/>
            <person name="Gross S.G."/>
            <person name="Gubbala S.G."/>
            <person name="Hirani K.H."/>
            <person name="Hogues M.H."/>
            <person name="Hollins B.H."/>
            <person name="Jackson L.J."/>
            <person name="Javaid M.J."/>
            <person name="Jhangiani S.J."/>
            <person name="Johnson A.J."/>
            <person name="Johnson B.J."/>
            <person name="Jones J.J."/>
            <person name="Joshi V.J."/>
            <person name="Kalu J.K."/>
            <person name="Khan N.K."/>
            <person name="Korchina V.K."/>
            <person name="Kovar C.K."/>
            <person name="Lago L.L."/>
            <person name="Lara F.L."/>
            <person name="Le T.-K.L."/>
            <person name="Lee S.L."/>
            <person name="Legall-Iii F.L."/>
            <person name="Lemon S.L."/>
            <person name="Liu J.L."/>
            <person name="Liu Y.-S.L."/>
            <person name="Liyanage D.L."/>
            <person name="Lopez J.L."/>
            <person name="Lorensuhewa L.L."/>
            <person name="Mata R.M."/>
            <person name="Mathew T.M."/>
            <person name="Mercado C.M."/>
            <person name="Mercado I.M."/>
            <person name="Morales K.M."/>
            <person name="Morgan M.M."/>
            <person name="Munidasa M.M."/>
            <person name="Ngo D.N."/>
            <person name="Nguyen L.N."/>
            <person name="Nguyen T.N."/>
            <person name="Nguyen N.N."/>
            <person name="Obregon M.O."/>
            <person name="Okwuonu G.O."/>
            <person name="Ongeri F.O."/>
            <person name="Onwere C.O."/>
            <person name="Osifeso I.O."/>
            <person name="Parra A.P."/>
            <person name="Patil S.P."/>
            <person name="Perez A.P."/>
            <person name="Perez Y.P."/>
            <person name="Pham C.P."/>
            <person name="Pu L.-L.P."/>
            <person name="Puazo M.P."/>
            <person name="Quiroz J.Q."/>
            <person name="Rouhana J.R."/>
            <person name="Ruiz M.R."/>
            <person name="Ruiz S.-J.R."/>
            <person name="Saada N.S."/>
            <person name="Santibanez J.S."/>
            <person name="Scheel M.S."/>
            <person name="Schneider B.S."/>
            <person name="Simmons D.S."/>
            <person name="Sisson I.S."/>
            <person name="Tang L.-Y.T."/>
            <person name="Thornton R.T."/>
            <person name="Tisius J.T."/>
            <person name="Toledanes G.T."/>
            <person name="Trejos Z.T."/>
            <person name="Usmani K.U."/>
            <person name="Varghese R.V."/>
            <person name="Vattathil S.V."/>
            <person name="Vee V.V."/>
            <person name="Walker D.W."/>
            <person name="Weissenberger G.W."/>
            <person name="White C.W."/>
            <person name="Williams A.W."/>
            <person name="Woodworth J.W."/>
            <person name="Wright R.W."/>
            <person name="Zhu Y.Z."/>
            <person name="Han Y.H."/>
            <person name="Newsham I.N."/>
            <person name="Nazareth L.N."/>
            <person name="Worley K.W."/>
            <person name="Muzny D.M."/>
            <person name="Rogers J.R."/>
            <person name="Gibbs R.G."/>
        </authorList>
    </citation>
    <scope>NUCLEOTIDE SEQUENCE [LARGE SCALE GENOMIC DNA]</scope>
</reference>
<keyword evidence="5 15" id="KW-0732">Signal</keyword>
<name>A0A096N879_PAPAN</name>
<dbReference type="SUPFAM" id="SSF49265">
    <property type="entry name" value="Fibronectin type III"/>
    <property type="match status" value="2"/>
</dbReference>
<keyword evidence="10" id="KW-0675">Receptor</keyword>
<evidence type="ECO:0000256" key="9">
    <source>
        <dbReference type="ARBA" id="ARBA00023157"/>
    </source>
</evidence>
<feature type="domain" description="Fibronectin type-III" evidence="16">
    <location>
        <begin position="225"/>
        <end position="319"/>
    </location>
</feature>
<keyword evidence="4 14" id="KW-0812">Transmembrane</keyword>
<keyword evidence="11" id="KW-0325">Glycoprotein</keyword>
<evidence type="ECO:0000256" key="11">
    <source>
        <dbReference type="ARBA" id="ARBA00023180"/>
    </source>
</evidence>
<feature type="chain" id="PRO_5035318238" description="Interleukin-12 receptor subunit beta-2" evidence="15">
    <location>
        <begin position="24"/>
        <end position="709"/>
    </location>
</feature>
<dbReference type="GeneTree" id="ENSGT00940000159829"/>
<feature type="signal peptide" evidence="15">
    <location>
        <begin position="1"/>
        <end position="23"/>
    </location>
</feature>
<accession>A0A096N879</accession>
<evidence type="ECO:0000256" key="1">
    <source>
        <dbReference type="ARBA" id="ARBA00004479"/>
    </source>
</evidence>
<evidence type="ECO:0000256" key="5">
    <source>
        <dbReference type="ARBA" id="ARBA00022729"/>
    </source>
</evidence>
<dbReference type="AlphaFoldDB" id="A0A096N879"/>
<comment type="similarity">
    <text evidence="2">Belongs to the type I cytokine receptor family. Type 2 subfamily.</text>
</comment>
<evidence type="ECO:0000256" key="4">
    <source>
        <dbReference type="ARBA" id="ARBA00022692"/>
    </source>
</evidence>
<evidence type="ECO:0000256" key="2">
    <source>
        <dbReference type="ARBA" id="ARBA00008921"/>
    </source>
</evidence>
<dbReference type="FunFam" id="2.60.40.10:FF:000789">
    <property type="entry name" value="Interleukin 12 receptor subunit beta 2"/>
    <property type="match status" value="1"/>
</dbReference>
<dbReference type="InterPro" id="IPR052672">
    <property type="entry name" value="Type1_Cytokine_Rcpt_Type2"/>
</dbReference>
<keyword evidence="7 14" id="KW-1133">Transmembrane helix</keyword>
<dbReference type="Bgee" id="ENSPANG00000025662">
    <property type="expression patterns" value="Expressed in gastrocnemius and 40 other cell types or tissues"/>
</dbReference>
<proteinExistence type="inferred from homology"/>
<keyword evidence="3" id="KW-0597">Phosphoprotein</keyword>
<dbReference type="CDD" id="cd00063">
    <property type="entry name" value="FN3"/>
    <property type="match status" value="1"/>
</dbReference>
<evidence type="ECO:0000256" key="3">
    <source>
        <dbReference type="ARBA" id="ARBA00022553"/>
    </source>
</evidence>
<dbReference type="InterPro" id="IPR013783">
    <property type="entry name" value="Ig-like_fold"/>
</dbReference>
<evidence type="ECO:0000256" key="14">
    <source>
        <dbReference type="SAM" id="Phobius"/>
    </source>
</evidence>
<dbReference type="Pfam" id="PF06328">
    <property type="entry name" value="Lep_receptor_Ig"/>
    <property type="match status" value="1"/>
</dbReference>
<evidence type="ECO:0000313" key="18">
    <source>
        <dbReference type="Proteomes" id="UP000028761"/>
    </source>
</evidence>
<reference evidence="17" key="3">
    <citation type="submission" date="2025-09" db="UniProtKB">
        <authorList>
            <consortium name="Ensembl"/>
        </authorList>
    </citation>
    <scope>IDENTIFICATION</scope>
</reference>
<evidence type="ECO:0000256" key="13">
    <source>
        <dbReference type="SAM" id="MobiDB-lite"/>
    </source>
</evidence>
<dbReference type="GO" id="GO:0005886">
    <property type="term" value="C:plasma membrane"/>
    <property type="evidence" value="ECO:0007669"/>
    <property type="project" value="UniProtKB-ARBA"/>
</dbReference>
<evidence type="ECO:0000256" key="7">
    <source>
        <dbReference type="ARBA" id="ARBA00022989"/>
    </source>
</evidence>
<reference evidence="17" key="2">
    <citation type="submission" date="2025-08" db="UniProtKB">
        <authorList>
            <consortium name="Ensembl"/>
        </authorList>
    </citation>
    <scope>IDENTIFICATION</scope>
</reference>
<feature type="transmembrane region" description="Helical" evidence="14">
    <location>
        <begin position="470"/>
        <end position="488"/>
    </location>
</feature>
<evidence type="ECO:0000259" key="16">
    <source>
        <dbReference type="PROSITE" id="PS50853"/>
    </source>
</evidence>